<dbReference type="GO" id="GO:0008270">
    <property type="term" value="F:zinc ion binding"/>
    <property type="evidence" value="ECO:0007669"/>
    <property type="project" value="InterPro"/>
</dbReference>
<evidence type="ECO:0000259" key="1">
    <source>
        <dbReference type="SMART" id="SM00507"/>
    </source>
</evidence>
<evidence type="ECO:0000313" key="3">
    <source>
        <dbReference type="Proteomes" id="UP000581408"/>
    </source>
</evidence>
<gene>
    <name evidence="2" type="ORF">HMC16_06810</name>
</gene>
<dbReference type="Pfam" id="PF01844">
    <property type="entry name" value="HNH"/>
    <property type="match status" value="1"/>
</dbReference>
<dbReference type="GO" id="GO:0003676">
    <property type="term" value="F:nucleic acid binding"/>
    <property type="evidence" value="ECO:0007669"/>
    <property type="project" value="InterPro"/>
</dbReference>
<dbReference type="PANTHER" id="PTHR33877">
    <property type="entry name" value="SLL1193 PROTEIN"/>
    <property type="match status" value="1"/>
</dbReference>
<dbReference type="RefSeq" id="WP_181194799.1">
    <property type="nucleotide sequence ID" value="NZ_JABFEE010000006.1"/>
</dbReference>
<name>A0A838CKP6_9CORY</name>
<dbReference type="CDD" id="cd00085">
    <property type="entry name" value="HNHc"/>
    <property type="match status" value="1"/>
</dbReference>
<comment type="caution">
    <text evidence="2">The sequence shown here is derived from an EMBL/GenBank/DDBJ whole genome shotgun (WGS) entry which is preliminary data.</text>
</comment>
<dbReference type="Gene3D" id="1.10.30.50">
    <property type="match status" value="1"/>
</dbReference>
<dbReference type="AlphaFoldDB" id="A0A838CKP6"/>
<protein>
    <submittedName>
        <fullName evidence="2">HNH endonuclease</fullName>
    </submittedName>
</protein>
<accession>A0A838CKP6</accession>
<dbReference type="PANTHER" id="PTHR33877:SF2">
    <property type="entry name" value="OS07G0170200 PROTEIN"/>
    <property type="match status" value="1"/>
</dbReference>
<keyword evidence="2" id="KW-0255">Endonuclease</keyword>
<proteinExistence type="predicted"/>
<keyword evidence="2" id="KW-0540">Nuclease</keyword>
<organism evidence="2 3">
    <name type="scientific">Corynebacterium wankanglinii</name>
    <dbReference type="NCBI Taxonomy" id="2735136"/>
    <lineage>
        <taxon>Bacteria</taxon>
        <taxon>Bacillati</taxon>
        <taxon>Actinomycetota</taxon>
        <taxon>Actinomycetes</taxon>
        <taxon>Mycobacteriales</taxon>
        <taxon>Corynebacteriaceae</taxon>
        <taxon>Corynebacterium</taxon>
    </lineage>
</organism>
<evidence type="ECO:0000313" key="2">
    <source>
        <dbReference type="EMBL" id="MBA1835432.1"/>
    </source>
</evidence>
<keyword evidence="2" id="KW-0378">Hydrolase</keyword>
<feature type="domain" description="HNH nuclease" evidence="1">
    <location>
        <begin position="1"/>
        <end position="56"/>
    </location>
</feature>
<reference evidence="2 3" key="1">
    <citation type="submission" date="2020-05" db="EMBL/GenBank/DDBJ databases">
        <title>Descriptions of Corynebacterium xxxx sp. nov., Corynebacterium yyyy sp. nov. and Corynebacterium zzzz sp. nov.</title>
        <authorList>
            <person name="Zhang G."/>
        </authorList>
    </citation>
    <scope>NUCLEOTIDE SEQUENCE [LARGE SCALE GENOMIC DNA]</scope>
    <source>
        <strain evidence="3">zg-915</strain>
    </source>
</reference>
<dbReference type="GO" id="GO:0004519">
    <property type="term" value="F:endonuclease activity"/>
    <property type="evidence" value="ECO:0007669"/>
    <property type="project" value="UniProtKB-KW"/>
</dbReference>
<dbReference type="InterPro" id="IPR002711">
    <property type="entry name" value="HNH"/>
</dbReference>
<sequence>MAVLEKYGGRCAYCGVTLRLDQKGSTAFQVDHLHPRYLGGANDLDNLVPACRICNHYKKTFSVDQFRGQLALIPRRLEQQMTYRLAVAHGLIIPTGKTPTFLLDGDTP</sequence>
<dbReference type="InterPro" id="IPR003615">
    <property type="entry name" value="HNH_nuc"/>
</dbReference>
<dbReference type="InterPro" id="IPR052892">
    <property type="entry name" value="NA-targeting_endonuclease"/>
</dbReference>
<dbReference type="SMART" id="SM00507">
    <property type="entry name" value="HNHc"/>
    <property type="match status" value="1"/>
</dbReference>
<dbReference type="Proteomes" id="UP000581408">
    <property type="component" value="Unassembled WGS sequence"/>
</dbReference>
<dbReference type="EMBL" id="JABFEE010000006">
    <property type="protein sequence ID" value="MBA1835432.1"/>
    <property type="molecule type" value="Genomic_DNA"/>
</dbReference>